<proteinExistence type="predicted"/>
<evidence type="ECO:0000259" key="1">
    <source>
        <dbReference type="Pfam" id="PF22936"/>
    </source>
</evidence>
<dbReference type="Proteomes" id="UP001153714">
    <property type="component" value="Chromosome 1"/>
</dbReference>
<evidence type="ECO:0000313" key="3">
    <source>
        <dbReference type="Proteomes" id="UP001153714"/>
    </source>
</evidence>
<reference evidence="2" key="1">
    <citation type="submission" date="2021-12" db="EMBL/GenBank/DDBJ databases">
        <authorList>
            <person name="King R."/>
        </authorList>
    </citation>
    <scope>NUCLEOTIDE SEQUENCE</scope>
</reference>
<evidence type="ECO:0000313" key="2">
    <source>
        <dbReference type="EMBL" id="CAH0746659.1"/>
    </source>
</evidence>
<gene>
    <name evidence="2" type="ORF">DIATSA_LOCUS730</name>
</gene>
<feature type="domain" description="Retrovirus-related Pol polyprotein from transposon TNT 1-94-like beta-barrel" evidence="1">
    <location>
        <begin position="125"/>
        <end position="195"/>
    </location>
</feature>
<protein>
    <recommendedName>
        <fullName evidence="1">Retrovirus-related Pol polyprotein from transposon TNT 1-94-like beta-barrel domain-containing protein</fullName>
    </recommendedName>
</protein>
<reference evidence="2" key="2">
    <citation type="submission" date="2022-10" db="EMBL/GenBank/DDBJ databases">
        <authorList>
            <consortium name="ENA_rothamsted_submissions"/>
            <consortium name="culmorum"/>
            <person name="King R."/>
        </authorList>
    </citation>
    <scope>NUCLEOTIDE SEQUENCE</scope>
</reference>
<feature type="non-terminal residue" evidence="2">
    <location>
        <position position="208"/>
    </location>
</feature>
<keyword evidence="3" id="KW-1185">Reference proteome</keyword>
<sequence>MCNNYRTINRYNKNLARGNFRGSHQNFRGNHGSHYQSGIYRGHPPMQNNFNHKQGRPYRGHFMQTPNRFNSTYSRSYHGSNLGGNQKGGYNKSYNCEYEHNSQALSIHNESYSVFKHKNNNLEFCVDSGCTDYLINSLNYFYEYLELKKPKKISAAKNGISLDAKGIGNIQVLSTVKNEIHIVTIKNVYYVPELTLLRQRRYIYHQQK</sequence>
<organism evidence="2 3">
    <name type="scientific">Diatraea saccharalis</name>
    <name type="common">sugarcane borer</name>
    <dbReference type="NCBI Taxonomy" id="40085"/>
    <lineage>
        <taxon>Eukaryota</taxon>
        <taxon>Metazoa</taxon>
        <taxon>Ecdysozoa</taxon>
        <taxon>Arthropoda</taxon>
        <taxon>Hexapoda</taxon>
        <taxon>Insecta</taxon>
        <taxon>Pterygota</taxon>
        <taxon>Neoptera</taxon>
        <taxon>Endopterygota</taxon>
        <taxon>Lepidoptera</taxon>
        <taxon>Glossata</taxon>
        <taxon>Ditrysia</taxon>
        <taxon>Pyraloidea</taxon>
        <taxon>Crambidae</taxon>
        <taxon>Crambinae</taxon>
        <taxon>Diatraea</taxon>
    </lineage>
</organism>
<dbReference type="EMBL" id="OU893332">
    <property type="protein sequence ID" value="CAH0746659.1"/>
    <property type="molecule type" value="Genomic_DNA"/>
</dbReference>
<dbReference type="Pfam" id="PF22936">
    <property type="entry name" value="Pol_BBD"/>
    <property type="match status" value="1"/>
</dbReference>
<dbReference type="AlphaFoldDB" id="A0A9P0C7B6"/>
<name>A0A9P0C7B6_9NEOP</name>
<accession>A0A9P0C7B6</accession>
<dbReference type="OrthoDB" id="7430166at2759"/>
<dbReference type="InterPro" id="IPR054722">
    <property type="entry name" value="PolX-like_BBD"/>
</dbReference>